<evidence type="ECO:0000313" key="3">
    <source>
        <dbReference type="Proteomes" id="UP000000305"/>
    </source>
</evidence>
<feature type="region of interest" description="Disordered" evidence="1">
    <location>
        <begin position="33"/>
        <end position="80"/>
    </location>
</feature>
<proteinExistence type="predicted"/>
<dbReference type="KEGG" id="dpx:DAPPUDRAFT_250621"/>
<dbReference type="InParanoid" id="E9GYZ3"/>
<protein>
    <submittedName>
        <fullName evidence="2">Uncharacterized protein</fullName>
    </submittedName>
</protein>
<name>E9GYZ3_DAPPU</name>
<dbReference type="Proteomes" id="UP000000305">
    <property type="component" value="Unassembled WGS sequence"/>
</dbReference>
<dbReference type="HOGENOM" id="CLU_196246_0_0_1"/>
<evidence type="ECO:0000313" key="2">
    <source>
        <dbReference type="EMBL" id="EFX75321.1"/>
    </source>
</evidence>
<keyword evidence="3" id="KW-1185">Reference proteome</keyword>
<dbReference type="EMBL" id="GL732576">
    <property type="protein sequence ID" value="EFX75321.1"/>
    <property type="molecule type" value="Genomic_DNA"/>
</dbReference>
<evidence type="ECO:0000256" key="1">
    <source>
        <dbReference type="SAM" id="MobiDB-lite"/>
    </source>
</evidence>
<organism evidence="2 3">
    <name type="scientific">Daphnia pulex</name>
    <name type="common">Water flea</name>
    <dbReference type="NCBI Taxonomy" id="6669"/>
    <lineage>
        <taxon>Eukaryota</taxon>
        <taxon>Metazoa</taxon>
        <taxon>Ecdysozoa</taxon>
        <taxon>Arthropoda</taxon>
        <taxon>Crustacea</taxon>
        <taxon>Branchiopoda</taxon>
        <taxon>Diplostraca</taxon>
        <taxon>Cladocera</taxon>
        <taxon>Anomopoda</taxon>
        <taxon>Daphniidae</taxon>
        <taxon>Daphnia</taxon>
    </lineage>
</organism>
<feature type="compositionally biased region" description="Basic and acidic residues" evidence="1">
    <location>
        <begin position="68"/>
        <end position="80"/>
    </location>
</feature>
<sequence>MSVVGHKWHACDAYFFWKFYQPPTNKTAEFTWWRTKEEEEDEEDEEREDEKVEVGGAEGVDQDQESSTEEKEKARPSMTV</sequence>
<feature type="compositionally biased region" description="Acidic residues" evidence="1">
    <location>
        <begin position="38"/>
        <end position="48"/>
    </location>
</feature>
<accession>E9GYZ3</accession>
<gene>
    <name evidence="2" type="ORF">DAPPUDRAFT_250621</name>
</gene>
<dbReference type="AlphaFoldDB" id="E9GYZ3"/>
<reference evidence="2 3" key="1">
    <citation type="journal article" date="2011" name="Science">
        <title>The ecoresponsive genome of Daphnia pulex.</title>
        <authorList>
            <person name="Colbourne J.K."/>
            <person name="Pfrender M.E."/>
            <person name="Gilbert D."/>
            <person name="Thomas W.K."/>
            <person name="Tucker A."/>
            <person name="Oakley T.H."/>
            <person name="Tokishita S."/>
            <person name="Aerts A."/>
            <person name="Arnold G.J."/>
            <person name="Basu M.K."/>
            <person name="Bauer D.J."/>
            <person name="Caceres C.E."/>
            <person name="Carmel L."/>
            <person name="Casola C."/>
            <person name="Choi J.H."/>
            <person name="Detter J.C."/>
            <person name="Dong Q."/>
            <person name="Dusheyko S."/>
            <person name="Eads B.D."/>
            <person name="Frohlich T."/>
            <person name="Geiler-Samerotte K.A."/>
            <person name="Gerlach D."/>
            <person name="Hatcher P."/>
            <person name="Jogdeo S."/>
            <person name="Krijgsveld J."/>
            <person name="Kriventseva E.V."/>
            <person name="Kultz D."/>
            <person name="Laforsch C."/>
            <person name="Lindquist E."/>
            <person name="Lopez J."/>
            <person name="Manak J.R."/>
            <person name="Muller J."/>
            <person name="Pangilinan J."/>
            <person name="Patwardhan R.P."/>
            <person name="Pitluck S."/>
            <person name="Pritham E.J."/>
            <person name="Rechtsteiner A."/>
            <person name="Rho M."/>
            <person name="Rogozin I.B."/>
            <person name="Sakarya O."/>
            <person name="Salamov A."/>
            <person name="Schaack S."/>
            <person name="Shapiro H."/>
            <person name="Shiga Y."/>
            <person name="Skalitzky C."/>
            <person name="Smith Z."/>
            <person name="Souvorov A."/>
            <person name="Sung W."/>
            <person name="Tang Z."/>
            <person name="Tsuchiya D."/>
            <person name="Tu H."/>
            <person name="Vos H."/>
            <person name="Wang M."/>
            <person name="Wolf Y.I."/>
            <person name="Yamagata H."/>
            <person name="Yamada T."/>
            <person name="Ye Y."/>
            <person name="Shaw J.R."/>
            <person name="Andrews J."/>
            <person name="Crease T.J."/>
            <person name="Tang H."/>
            <person name="Lucas S.M."/>
            <person name="Robertson H.M."/>
            <person name="Bork P."/>
            <person name="Koonin E.V."/>
            <person name="Zdobnov E.M."/>
            <person name="Grigoriev I.V."/>
            <person name="Lynch M."/>
            <person name="Boore J.L."/>
        </authorList>
    </citation>
    <scope>NUCLEOTIDE SEQUENCE [LARGE SCALE GENOMIC DNA]</scope>
</reference>